<reference evidence="1" key="1">
    <citation type="journal article" date="2013" name="Eukaryot. Cell">
        <title>Extremely Reduced Levels of Heterozygosity in the Vertebrate Pathogen Encephalitozoon cuniculi.</title>
        <authorList>
            <person name="Selman M."/>
            <person name="Sak B."/>
            <person name="Kvac M."/>
            <person name="Farinelli L."/>
            <person name="Weiss L.M."/>
            <person name="Corradi N."/>
        </authorList>
    </citation>
    <scope>NUCLEOTIDE SEQUENCE</scope>
</reference>
<name>M1KJ54_ENCCN</name>
<dbReference type="VEuPathDB" id="MicrosporidiaDB:AEWQ_040460"/>
<accession>M1KJ54</accession>
<dbReference type="EMBL" id="KC513606">
    <property type="protein sequence ID" value="AGE95251.1"/>
    <property type="molecule type" value="Genomic_DNA"/>
</dbReference>
<organism evidence="1">
    <name type="scientific">Encephalitozoon cuniculi</name>
    <name type="common">Microsporidian parasite</name>
    <dbReference type="NCBI Taxonomy" id="6035"/>
    <lineage>
        <taxon>Eukaryota</taxon>
        <taxon>Fungi</taxon>
        <taxon>Fungi incertae sedis</taxon>
        <taxon>Microsporidia</taxon>
        <taxon>Unikaryonidae</taxon>
        <taxon>Encephalitozoon</taxon>
    </lineage>
</organism>
<dbReference type="VEuPathDB" id="MicrosporidiaDB:AEWD_040470"/>
<dbReference type="VEuPathDB" id="MicrosporidiaDB:M970_040460"/>
<protein>
    <submittedName>
        <fullName evidence="1">Uncharacterized protein</fullName>
    </submittedName>
</protein>
<dbReference type="AlphaFoldDB" id="M1KJ54"/>
<evidence type="ECO:0000313" key="1">
    <source>
        <dbReference type="EMBL" id="AGE95251.1"/>
    </source>
</evidence>
<proteinExistence type="predicted"/>
<dbReference type="VEuPathDB" id="MicrosporidiaDB:ECU04_0540"/>
<gene>
    <name evidence="1" type="ORF">ECU04_0540</name>
</gene>
<sequence length="335" mass="39229">MRPNTHLKKLLKIDVSPDSSYPDIEIALSNLRRIIKSASQKEVIRGGVRKMILLFHSKNRTAKSLALKYLSKVNRHVDEIDTNILYMFYSTDPRINDLAVRYVHVFSRFFKDNDIVFYHVYRSDSKYRKDAMRALISQSPKYRVYEKECGTEGDLDLFGNVRRSTPEEYFGRLALPKLVVLASTYPCLVKYFKFTKKFLMEEVHKDSRYPPGVLRRLRALLGAEKGRDTMWDEFLKCLGWMRHGRFGQCVPVLKNLSSLEISREYKTIFNVFVRKMLPYLSSKPEGEKKPQMFISSSFEIELSGLSRNGVYRVLLRLFKHGAKHVDGRDRRCKNV</sequence>
<dbReference type="VEuPathDB" id="MicrosporidiaDB:AEWR_040460"/>